<accession>A0A164J507</accession>
<dbReference type="RefSeq" id="WP_067578273.1">
    <property type="nucleotide sequence ID" value="NZ_CP023778.1"/>
</dbReference>
<evidence type="ECO:0000256" key="1">
    <source>
        <dbReference type="SAM" id="Phobius"/>
    </source>
</evidence>
<dbReference type="Proteomes" id="UP000221961">
    <property type="component" value="Chromosome"/>
</dbReference>
<evidence type="ECO:0000313" key="3">
    <source>
        <dbReference type="EMBL" id="KZM70051.1"/>
    </source>
</evidence>
<dbReference type="EMBL" id="LWGR01000016">
    <property type="protein sequence ID" value="KZM70051.1"/>
    <property type="molecule type" value="Genomic_DNA"/>
</dbReference>
<dbReference type="KEGG" id="ntp:CRH09_29180"/>
<protein>
    <submittedName>
        <fullName evidence="3">Uncharacterized protein</fullName>
    </submittedName>
</protein>
<gene>
    <name evidence="3" type="ORF">AWN90_05555</name>
    <name evidence="2" type="ORF">CRH09_29180</name>
</gene>
<evidence type="ECO:0000313" key="2">
    <source>
        <dbReference type="EMBL" id="ATL69637.1"/>
    </source>
</evidence>
<sequence>MGGLQVFAATMVMIGVLGAVLISVRPQRVPQGRSVADIRRRISAERAPVLAVAAPTLRHGAPDHPLEVPEAHRVMQQHLDCAVATCPRKAAAYDVLIAAGRLKPR</sequence>
<reference evidence="2 5" key="2">
    <citation type="submission" date="2017-10" db="EMBL/GenBank/DDBJ databases">
        <title>Comparative genomics between pathogenic Norcardia.</title>
        <authorList>
            <person name="Zeng L."/>
        </authorList>
    </citation>
    <scope>NUCLEOTIDE SEQUENCE [LARGE SCALE GENOMIC DNA]</scope>
    <source>
        <strain evidence="2 5">NC_YFY_NT001</strain>
    </source>
</reference>
<feature type="transmembrane region" description="Helical" evidence="1">
    <location>
        <begin position="6"/>
        <end position="24"/>
    </location>
</feature>
<keyword evidence="1" id="KW-1133">Transmembrane helix</keyword>
<dbReference type="STRING" id="455432.AWN90_05555"/>
<keyword evidence="1" id="KW-0472">Membrane</keyword>
<proteinExistence type="predicted"/>
<dbReference type="GeneID" id="88361370"/>
<organism evidence="3 4">
    <name type="scientific">Nocardia terpenica</name>
    <dbReference type="NCBI Taxonomy" id="455432"/>
    <lineage>
        <taxon>Bacteria</taxon>
        <taxon>Bacillati</taxon>
        <taxon>Actinomycetota</taxon>
        <taxon>Actinomycetes</taxon>
        <taxon>Mycobacteriales</taxon>
        <taxon>Nocardiaceae</taxon>
        <taxon>Nocardia</taxon>
    </lineage>
</organism>
<dbReference type="AlphaFoldDB" id="A0A164J507"/>
<dbReference type="OrthoDB" id="4556237at2"/>
<evidence type="ECO:0000313" key="4">
    <source>
        <dbReference type="Proteomes" id="UP000076512"/>
    </source>
</evidence>
<keyword evidence="1" id="KW-0812">Transmembrane</keyword>
<dbReference type="EMBL" id="CP023778">
    <property type="protein sequence ID" value="ATL69637.1"/>
    <property type="molecule type" value="Genomic_DNA"/>
</dbReference>
<reference evidence="3 4" key="1">
    <citation type="submission" date="2016-04" db="EMBL/GenBank/DDBJ databases">
        <authorList>
            <person name="Evans L.H."/>
            <person name="Alamgir A."/>
            <person name="Owens N."/>
            <person name="Weber N.D."/>
            <person name="Virtaneva K."/>
            <person name="Barbian K."/>
            <person name="Babar A."/>
            <person name="Rosenke K."/>
        </authorList>
    </citation>
    <scope>NUCLEOTIDE SEQUENCE [LARGE SCALE GENOMIC DNA]</scope>
    <source>
        <strain evidence="3 4">IFM 0406</strain>
    </source>
</reference>
<dbReference type="Proteomes" id="UP000076512">
    <property type="component" value="Unassembled WGS sequence"/>
</dbReference>
<name>A0A164J507_9NOCA</name>
<keyword evidence="4" id="KW-1185">Reference proteome</keyword>
<evidence type="ECO:0000313" key="5">
    <source>
        <dbReference type="Proteomes" id="UP000221961"/>
    </source>
</evidence>